<evidence type="ECO:0000313" key="2">
    <source>
        <dbReference type="EMBL" id="CAG5111897.1"/>
    </source>
</evidence>
<evidence type="ECO:0000256" key="1">
    <source>
        <dbReference type="SAM" id="Phobius"/>
    </source>
</evidence>
<dbReference type="EMBL" id="OU015567">
    <property type="protein sequence ID" value="CAG5111897.1"/>
    <property type="molecule type" value="Genomic_DNA"/>
</dbReference>
<feature type="transmembrane region" description="Helical" evidence="1">
    <location>
        <begin position="124"/>
        <end position="144"/>
    </location>
</feature>
<organism evidence="2 3">
    <name type="scientific">Oikopleura dioica</name>
    <name type="common">Tunicate</name>
    <dbReference type="NCBI Taxonomy" id="34765"/>
    <lineage>
        <taxon>Eukaryota</taxon>
        <taxon>Metazoa</taxon>
        <taxon>Chordata</taxon>
        <taxon>Tunicata</taxon>
        <taxon>Appendicularia</taxon>
        <taxon>Copelata</taxon>
        <taxon>Oikopleuridae</taxon>
        <taxon>Oikopleura</taxon>
    </lineage>
</organism>
<evidence type="ECO:0000313" key="3">
    <source>
        <dbReference type="Proteomes" id="UP001158576"/>
    </source>
</evidence>
<sequence>MGMLEAFNLAQTKALNLLNPLKFFQGVGKPSSNMNKFLPKNRKSWAECYKNEEMMHVYTTSKAGFPTMTWMRSSKYSIHYIFSIAGFAAFLNWKVMSMQLQKNEDYRMEQGELQVPQYATNLGFGIRFLYLVIGMAALSALLLLPSRRVHNMYIHIPDKSLIIESGRLFGTKPTYYIFDGKENERVRYILQKSRQKSDNMKGLSTDKISSGTLSYHPKLAYWGQTPRFFPKFLFLGKGEFLLNMNEIKSIQKNMPFAGGS</sequence>
<keyword evidence="1" id="KW-0472">Membrane</keyword>
<keyword evidence="3" id="KW-1185">Reference proteome</keyword>
<feature type="transmembrane region" description="Helical" evidence="1">
    <location>
        <begin position="78"/>
        <end position="96"/>
    </location>
</feature>
<keyword evidence="1" id="KW-1133">Transmembrane helix</keyword>
<protein>
    <submittedName>
        <fullName evidence="2">Oidioi.mRNA.OKI2018_I69.chr2.g6168.t1.cds</fullName>
    </submittedName>
</protein>
<dbReference type="Proteomes" id="UP001158576">
    <property type="component" value="Chromosome 2"/>
</dbReference>
<reference evidence="2 3" key="1">
    <citation type="submission" date="2021-04" db="EMBL/GenBank/DDBJ databases">
        <authorList>
            <person name="Bliznina A."/>
        </authorList>
    </citation>
    <scope>NUCLEOTIDE SEQUENCE [LARGE SCALE GENOMIC DNA]</scope>
</reference>
<keyword evidence="1" id="KW-0812">Transmembrane</keyword>
<gene>
    <name evidence="2" type="ORF">OKIOD_LOCUS14933</name>
</gene>
<accession>A0ABN7T4D9</accession>
<name>A0ABN7T4D9_OIKDI</name>
<proteinExistence type="predicted"/>